<dbReference type="STRING" id="5466.A0A4R8QN86"/>
<dbReference type="InterPro" id="IPR029058">
    <property type="entry name" value="AB_hydrolase_fold"/>
</dbReference>
<keyword evidence="1" id="KW-1133">Transmembrane helix</keyword>
<feature type="transmembrane region" description="Helical" evidence="1">
    <location>
        <begin position="20"/>
        <end position="36"/>
    </location>
</feature>
<dbReference type="InterPro" id="IPR013094">
    <property type="entry name" value="AB_hydrolase_3"/>
</dbReference>
<reference evidence="3 4" key="1">
    <citation type="submission" date="2018-12" db="EMBL/GenBank/DDBJ databases">
        <title>Genome sequence and assembly of Colletotrichum trifolii.</title>
        <authorList>
            <person name="Gan P."/>
            <person name="Shirasu K."/>
        </authorList>
    </citation>
    <scope>NUCLEOTIDE SEQUENCE [LARGE SCALE GENOMIC DNA]</scope>
    <source>
        <strain evidence="3 4">543-2</strain>
    </source>
</reference>
<comment type="caution">
    <text evidence="3">The sequence shown here is derived from an EMBL/GenBank/DDBJ whole genome shotgun (WGS) entry which is preliminary data.</text>
</comment>
<protein>
    <submittedName>
        <fullName evidence="3">Mycophenolic acid synthesis protein B</fullName>
    </submittedName>
</protein>
<evidence type="ECO:0000313" key="4">
    <source>
        <dbReference type="Proteomes" id="UP000295703"/>
    </source>
</evidence>
<dbReference type="InterPro" id="IPR046366">
    <property type="entry name" value="MPAB"/>
</dbReference>
<dbReference type="Pfam" id="PF07859">
    <property type="entry name" value="Abhydrolase_3"/>
    <property type="match status" value="1"/>
</dbReference>
<sequence>MTFHSFATASVRLMRSPEAIAIAMAVLGYMWLVRVLRYRRKEEIEAPFTAGGRPLSSMTVAEAHVIMNRLQELEFPRAMSKARQIALLKAGGIPTMSRLFAVTGQNNKRNAGRRAVDTEILLREFQCQPRDSDRYAMAVARINYLHDRYRRANKITDDDLLHTLGDGLVSILEVVDKDEWRKLTDVEKCAIGGFHKTVGEDMKISYEQLPSHQKGWRDGLHFAEELERWVLQYEEEVARPSQPSRQYVSVYVDAAVASLPRFVGTTLRKVLASDMNETMARSLGLETPGLVLRSVLTIVRSSRKVFLRYFSLPRPASSAVKLVDEAPNPETKLYNFQRKVLQPWYMKPSFWSAWSPVELLLRAFGAKAPGTRGDRYCPQGYDLMTIGPEPQRGKGVEEMKPDIEVIKARGVAICPFSNAKTSIPEILVDVENHWNWVHEHLDAFLKQQTKGRVGADTGRILTAGDSAGGYLSLMIGLSHADGIRASLAAYPPVDFQSAHFTQPTKTPTMGVAPVPISVLEDHLQKVRDGLAPAVVSEDPAFQRAPLMFSKTERGFPRGGVFVWHGADDTVAPVEGVVKLKEKMEAVDPELGFEVAVRPGDHIFDTEAKIDDEWMATGLRCPVAAWLE</sequence>
<dbReference type="PANTHER" id="PTHR36124:SF4">
    <property type="entry name" value="ER-BOUND OXYGENASE MPAB_MPAB'_RUBBER OXYGENASE CATALYTIC DOMAIN-CONTAINING PROTEIN"/>
    <property type="match status" value="1"/>
</dbReference>
<dbReference type="PANTHER" id="PTHR36124">
    <property type="match status" value="1"/>
</dbReference>
<dbReference type="Gene3D" id="3.40.50.1820">
    <property type="entry name" value="alpha/beta hydrolase"/>
    <property type="match status" value="1"/>
</dbReference>
<keyword evidence="4" id="KW-1185">Reference proteome</keyword>
<organism evidence="3 4">
    <name type="scientific">Colletotrichum trifolii</name>
    <dbReference type="NCBI Taxonomy" id="5466"/>
    <lineage>
        <taxon>Eukaryota</taxon>
        <taxon>Fungi</taxon>
        <taxon>Dikarya</taxon>
        <taxon>Ascomycota</taxon>
        <taxon>Pezizomycotina</taxon>
        <taxon>Sordariomycetes</taxon>
        <taxon>Hypocreomycetidae</taxon>
        <taxon>Glomerellales</taxon>
        <taxon>Glomerellaceae</taxon>
        <taxon>Colletotrichum</taxon>
        <taxon>Colletotrichum orbiculare species complex</taxon>
    </lineage>
</organism>
<feature type="domain" description="Alpha/beta hydrolase fold-3" evidence="2">
    <location>
        <begin position="422"/>
        <end position="501"/>
    </location>
</feature>
<evidence type="ECO:0000313" key="3">
    <source>
        <dbReference type="EMBL" id="TDZ39740.1"/>
    </source>
</evidence>
<dbReference type="Proteomes" id="UP000295703">
    <property type="component" value="Unassembled WGS sequence"/>
</dbReference>
<gene>
    <name evidence="3" type="primary">mpaB-0</name>
    <name evidence="3" type="ORF">CTRI78_v010490</name>
</gene>
<dbReference type="SUPFAM" id="SSF53474">
    <property type="entry name" value="alpha/beta-Hydrolases"/>
    <property type="match status" value="1"/>
</dbReference>
<keyword evidence="1" id="KW-0472">Membrane</keyword>
<dbReference type="AlphaFoldDB" id="A0A4R8QN86"/>
<dbReference type="GO" id="GO:0016491">
    <property type="term" value="F:oxidoreductase activity"/>
    <property type="evidence" value="ECO:0007669"/>
    <property type="project" value="InterPro"/>
</dbReference>
<proteinExistence type="predicted"/>
<keyword evidence="1" id="KW-0812">Transmembrane</keyword>
<dbReference type="GO" id="GO:0016787">
    <property type="term" value="F:hydrolase activity"/>
    <property type="evidence" value="ECO:0007669"/>
    <property type="project" value="InterPro"/>
</dbReference>
<name>A0A4R8QN86_COLTR</name>
<evidence type="ECO:0000256" key="1">
    <source>
        <dbReference type="SAM" id="Phobius"/>
    </source>
</evidence>
<evidence type="ECO:0000259" key="2">
    <source>
        <dbReference type="Pfam" id="PF07859"/>
    </source>
</evidence>
<accession>A0A4R8QN86</accession>
<dbReference type="EMBL" id="RYZW01000172">
    <property type="protein sequence ID" value="TDZ39740.1"/>
    <property type="molecule type" value="Genomic_DNA"/>
</dbReference>